<comment type="caution">
    <text evidence="4">The sequence shown here is derived from an EMBL/GenBank/DDBJ whole genome shotgun (WGS) entry which is preliminary data.</text>
</comment>
<gene>
    <name evidence="4" type="ORF">J2W40_003775</name>
</gene>
<dbReference type="InterPro" id="IPR013149">
    <property type="entry name" value="ADH-like_C"/>
</dbReference>
<dbReference type="PANTHER" id="PTHR43401">
    <property type="entry name" value="L-THREONINE 3-DEHYDROGENASE"/>
    <property type="match status" value="1"/>
</dbReference>
<dbReference type="InterPro" id="IPR011032">
    <property type="entry name" value="GroES-like_sf"/>
</dbReference>
<dbReference type="Gene3D" id="3.40.50.720">
    <property type="entry name" value="NAD(P)-binding Rossmann-like Domain"/>
    <property type="match status" value="1"/>
</dbReference>
<dbReference type="Pfam" id="PF08240">
    <property type="entry name" value="ADH_N"/>
    <property type="match status" value="1"/>
</dbReference>
<dbReference type="Proteomes" id="UP001267638">
    <property type="component" value="Unassembled WGS sequence"/>
</dbReference>
<keyword evidence="5" id="KW-1185">Reference proteome</keyword>
<evidence type="ECO:0000313" key="4">
    <source>
        <dbReference type="EMBL" id="MDR7156929.1"/>
    </source>
</evidence>
<organism evidence="4 5">
    <name type="scientific">Sphingobium xenophagum</name>
    <dbReference type="NCBI Taxonomy" id="121428"/>
    <lineage>
        <taxon>Bacteria</taxon>
        <taxon>Pseudomonadati</taxon>
        <taxon>Pseudomonadota</taxon>
        <taxon>Alphaproteobacteria</taxon>
        <taxon>Sphingomonadales</taxon>
        <taxon>Sphingomonadaceae</taxon>
        <taxon>Sphingobium</taxon>
    </lineage>
</organism>
<dbReference type="Gene3D" id="3.90.180.10">
    <property type="entry name" value="Medium-chain alcohol dehydrogenases, catalytic domain"/>
    <property type="match status" value="1"/>
</dbReference>
<dbReference type="RefSeq" id="WP_310227469.1">
    <property type="nucleotide sequence ID" value="NZ_JAVDWV010000023.1"/>
</dbReference>
<dbReference type="SUPFAM" id="SSF51735">
    <property type="entry name" value="NAD(P)-binding Rossmann-fold domains"/>
    <property type="match status" value="1"/>
</dbReference>
<reference evidence="4 5" key="1">
    <citation type="submission" date="2023-07" db="EMBL/GenBank/DDBJ databases">
        <title>Sorghum-associated microbial communities from plants grown in Nebraska, USA.</title>
        <authorList>
            <person name="Schachtman D."/>
        </authorList>
    </citation>
    <scope>NUCLEOTIDE SEQUENCE [LARGE SCALE GENOMIC DNA]</scope>
    <source>
        <strain evidence="4 5">4256</strain>
    </source>
</reference>
<dbReference type="PANTHER" id="PTHR43401:SF3">
    <property type="entry name" value="L-GALACTONATE-5-DEHYDROGENASE"/>
    <property type="match status" value="1"/>
</dbReference>
<dbReference type="EMBL" id="JAVDWV010000023">
    <property type="protein sequence ID" value="MDR7156929.1"/>
    <property type="molecule type" value="Genomic_DNA"/>
</dbReference>
<sequence>MKALVCVAPNEARIEERARPVAGQGEVLLRIRRVGVCGTDFHIFTGKQPFFTYPRLIGHELAGEVVEASVGSDLAIGQVVTVNPYIPCGTCVACRRQRPNCCARVSVLGVHADGGMAEYLAVPSSAIIPTPGLTVDQAAMVEFLAIGAHAVRRAAIAAGSRVLVTGAGPIGIACAMFARIAGAGSITLLDRSDARLAKAVQDFGFGSCVTAGPDATVKLAEISDGEMFDYVFDATGSAAAMNAGLANVAHAGTYILVGLCLDNLVFADPEFHKRETTLLASRNALHADFELVIDSIRNGTIPTDRMLTHRIDLADLATDMPSLLGQQEMIVKAIVTV</sequence>
<name>A0ABU1X611_SPHXE</name>
<feature type="domain" description="Alcohol dehydrogenase-like N-terminal" evidence="3">
    <location>
        <begin position="23"/>
        <end position="131"/>
    </location>
</feature>
<dbReference type="Pfam" id="PF00107">
    <property type="entry name" value="ADH_zinc_N"/>
    <property type="match status" value="1"/>
</dbReference>
<feature type="domain" description="Alcohol dehydrogenase-like C-terminal" evidence="2">
    <location>
        <begin position="169"/>
        <end position="296"/>
    </location>
</feature>
<evidence type="ECO:0000259" key="2">
    <source>
        <dbReference type="Pfam" id="PF00107"/>
    </source>
</evidence>
<dbReference type="SUPFAM" id="SSF50129">
    <property type="entry name" value="GroES-like"/>
    <property type="match status" value="1"/>
</dbReference>
<evidence type="ECO:0000259" key="3">
    <source>
        <dbReference type="Pfam" id="PF08240"/>
    </source>
</evidence>
<dbReference type="InterPro" id="IPR050129">
    <property type="entry name" value="Zn_alcohol_dh"/>
</dbReference>
<protein>
    <submittedName>
        <fullName evidence="4">2-desacetyl-2-hydroxyethyl bacteriochlorophyllide A dehydrogenase</fullName>
    </submittedName>
</protein>
<proteinExistence type="predicted"/>
<dbReference type="CDD" id="cd08261">
    <property type="entry name" value="Zn_ADH7"/>
    <property type="match status" value="1"/>
</dbReference>
<evidence type="ECO:0000313" key="5">
    <source>
        <dbReference type="Proteomes" id="UP001267638"/>
    </source>
</evidence>
<dbReference type="InterPro" id="IPR013154">
    <property type="entry name" value="ADH-like_N"/>
</dbReference>
<evidence type="ECO:0000256" key="1">
    <source>
        <dbReference type="ARBA" id="ARBA00023002"/>
    </source>
</evidence>
<dbReference type="InterPro" id="IPR036291">
    <property type="entry name" value="NAD(P)-bd_dom_sf"/>
</dbReference>
<keyword evidence="1" id="KW-0560">Oxidoreductase</keyword>
<accession>A0ABU1X611</accession>